<keyword evidence="2" id="KW-1185">Reference proteome</keyword>
<proteinExistence type="predicted"/>
<sequence length="192" mass="21421">MRFERLIDDLSAQMEHEQREEERSLALEEERHRLGRLSVRERARALHELGRPLRCELVDGRAMTLALESFGRDWLAARAQPPVGGLLIVRIPAIEAIVGDREELQASLAPVPESPTALAARIGFGFVLRDLARRRAAVLVRGVSGASWQGTIDRVGGDHLELALHPAGTPRREAEVRGYRLVPFERISTIAM</sequence>
<dbReference type="EMBL" id="CP094533">
    <property type="protein sequence ID" value="UOE25984.1"/>
    <property type="molecule type" value="Genomic_DNA"/>
</dbReference>
<reference evidence="1 2" key="1">
    <citation type="submission" date="2022-03" db="EMBL/GenBank/DDBJ databases">
        <title>Agromyces sp. isolated from the gut of P. brevitarsis seulensis larvae.</title>
        <authorList>
            <person name="Won M."/>
            <person name="Kwon S.-W."/>
        </authorList>
    </citation>
    <scope>NUCLEOTIDE SEQUENCE [LARGE SCALE GENOMIC DNA]</scope>
    <source>
        <strain evidence="1 2">KACC 16215</strain>
    </source>
</reference>
<organism evidence="1 2">
    <name type="scientific">Agromyces soli</name>
    <dbReference type="NCBI Taxonomy" id="659012"/>
    <lineage>
        <taxon>Bacteria</taxon>
        <taxon>Bacillati</taxon>
        <taxon>Actinomycetota</taxon>
        <taxon>Actinomycetes</taxon>
        <taxon>Micrococcales</taxon>
        <taxon>Microbacteriaceae</taxon>
        <taxon>Agromyces</taxon>
    </lineage>
</organism>
<evidence type="ECO:0000313" key="2">
    <source>
        <dbReference type="Proteomes" id="UP000831304"/>
    </source>
</evidence>
<protein>
    <submittedName>
        <fullName evidence="1">Uncharacterized protein</fullName>
    </submittedName>
</protein>
<dbReference type="Proteomes" id="UP000831304">
    <property type="component" value="Chromosome"/>
</dbReference>
<accession>A0ABY4ASZ0</accession>
<dbReference type="RefSeq" id="WP_243568826.1">
    <property type="nucleotide sequence ID" value="NZ_BAAARD010000006.1"/>
</dbReference>
<evidence type="ECO:0000313" key="1">
    <source>
        <dbReference type="EMBL" id="UOE25984.1"/>
    </source>
</evidence>
<gene>
    <name evidence="1" type="ORF">MTP13_16995</name>
</gene>
<name>A0ABY4ASZ0_9MICO</name>